<dbReference type="Pfam" id="PF22486">
    <property type="entry name" value="MATH_2"/>
    <property type="match status" value="1"/>
</dbReference>
<reference evidence="14" key="1">
    <citation type="journal article" date="2019" name="Curr. Biol.">
        <title>Genome Sequence of Striga asiatica Provides Insight into the Evolution of Plant Parasitism.</title>
        <authorList>
            <person name="Yoshida S."/>
            <person name="Kim S."/>
            <person name="Wafula E.K."/>
            <person name="Tanskanen J."/>
            <person name="Kim Y.M."/>
            <person name="Honaas L."/>
            <person name="Yang Z."/>
            <person name="Spallek T."/>
            <person name="Conn C.E."/>
            <person name="Ichihashi Y."/>
            <person name="Cheong K."/>
            <person name="Cui S."/>
            <person name="Der J.P."/>
            <person name="Gundlach H."/>
            <person name="Jiao Y."/>
            <person name="Hori C."/>
            <person name="Ishida J.K."/>
            <person name="Kasahara H."/>
            <person name="Kiba T."/>
            <person name="Kim M.S."/>
            <person name="Koo N."/>
            <person name="Laohavisit A."/>
            <person name="Lee Y.H."/>
            <person name="Lumba S."/>
            <person name="McCourt P."/>
            <person name="Mortimer J.C."/>
            <person name="Mutuku J.M."/>
            <person name="Nomura T."/>
            <person name="Sasaki-Sekimoto Y."/>
            <person name="Seto Y."/>
            <person name="Wang Y."/>
            <person name="Wakatake T."/>
            <person name="Sakakibara H."/>
            <person name="Demura T."/>
            <person name="Yamaguchi S."/>
            <person name="Yoneyama K."/>
            <person name="Manabe R.I."/>
            <person name="Nelson D.C."/>
            <person name="Schulman A.H."/>
            <person name="Timko M.P."/>
            <person name="dePamphilis C.W."/>
            <person name="Choi D."/>
            <person name="Shirasu K."/>
        </authorList>
    </citation>
    <scope>NUCLEOTIDE SEQUENCE [LARGE SCALE GENOMIC DNA]</scope>
    <source>
        <strain evidence="14">cv. UVA1</strain>
    </source>
</reference>
<dbReference type="SMART" id="SM00061">
    <property type="entry name" value="MATH"/>
    <property type="match status" value="1"/>
</dbReference>
<dbReference type="SUPFAM" id="SSF50447">
    <property type="entry name" value="Translation proteins"/>
    <property type="match status" value="1"/>
</dbReference>
<dbReference type="InterPro" id="IPR033720">
    <property type="entry name" value="EFTU_2"/>
</dbReference>
<dbReference type="InterPro" id="IPR011333">
    <property type="entry name" value="SKP1/BTB/POZ_sf"/>
</dbReference>
<keyword evidence="4" id="KW-0547">Nucleotide-binding</keyword>
<dbReference type="GO" id="GO:0005525">
    <property type="term" value="F:GTP binding"/>
    <property type="evidence" value="ECO:0007669"/>
    <property type="project" value="UniProtKB-KW"/>
</dbReference>
<dbReference type="PROSITE" id="PS51722">
    <property type="entry name" value="G_TR_2"/>
    <property type="match status" value="1"/>
</dbReference>
<feature type="domain" description="MATH" evidence="10">
    <location>
        <begin position="594"/>
        <end position="727"/>
    </location>
</feature>
<dbReference type="OrthoDB" id="2067at2759"/>
<dbReference type="NCBIfam" id="TIGR00485">
    <property type="entry name" value="EF-Tu"/>
    <property type="match status" value="1"/>
</dbReference>
<evidence type="ECO:0000256" key="7">
    <source>
        <dbReference type="ARBA" id="ARBA00023134"/>
    </source>
</evidence>
<dbReference type="InterPro" id="IPR000795">
    <property type="entry name" value="T_Tr_GTP-bd_dom"/>
</dbReference>
<dbReference type="NCBIfam" id="TIGR00231">
    <property type="entry name" value="small_GTP"/>
    <property type="match status" value="1"/>
</dbReference>
<evidence type="ECO:0000256" key="6">
    <source>
        <dbReference type="ARBA" id="ARBA00022917"/>
    </source>
</evidence>
<feature type="domain" description="Tr-type G" evidence="11">
    <location>
        <begin position="62"/>
        <end position="258"/>
    </location>
</feature>
<comment type="caution">
    <text evidence="13">The sequence shown here is derived from an EMBL/GenBank/DDBJ whole genome shotgun (WGS) entry which is preliminary data.</text>
</comment>
<dbReference type="SUPFAM" id="SSF49599">
    <property type="entry name" value="TRAF domain-like"/>
    <property type="match status" value="1"/>
</dbReference>
<dbReference type="Proteomes" id="UP000325081">
    <property type="component" value="Unassembled WGS sequence"/>
</dbReference>
<comment type="similarity">
    <text evidence="3">Belongs to the TRAFAC class translation factor GTPase superfamily. Classic translation factor GTPase family. EF-Tu/EF-1A subfamily.</text>
</comment>
<dbReference type="PANTHER" id="PTHR43721">
    <property type="entry name" value="ELONGATION FACTOR TU-RELATED"/>
    <property type="match status" value="1"/>
</dbReference>
<dbReference type="EMBL" id="BKCP01000001">
    <property type="protein sequence ID" value="GER24798.1"/>
    <property type="molecule type" value="Genomic_DNA"/>
</dbReference>
<dbReference type="SUPFAM" id="SSF50465">
    <property type="entry name" value="EF-Tu/eEF-1alpha/eIF2-gamma C-terminal domain"/>
    <property type="match status" value="1"/>
</dbReference>
<feature type="non-terminal residue" evidence="13">
    <location>
        <position position="984"/>
    </location>
</feature>
<dbReference type="GO" id="GO:0003746">
    <property type="term" value="F:translation elongation factor activity"/>
    <property type="evidence" value="ECO:0007669"/>
    <property type="project" value="UniProtKB-KW"/>
</dbReference>
<dbReference type="CDD" id="cd01884">
    <property type="entry name" value="EF_Tu"/>
    <property type="match status" value="1"/>
</dbReference>
<dbReference type="PRINTS" id="PR00315">
    <property type="entry name" value="ELONGATNFCT"/>
</dbReference>
<evidence type="ECO:0000256" key="8">
    <source>
        <dbReference type="RuleBase" id="RU004061"/>
    </source>
</evidence>
<dbReference type="CDD" id="cd00121">
    <property type="entry name" value="MATH"/>
    <property type="match status" value="1"/>
</dbReference>
<dbReference type="Pfam" id="PF01423">
    <property type="entry name" value="LSM"/>
    <property type="match status" value="1"/>
</dbReference>
<dbReference type="FunFam" id="3.40.50.300:FF:000003">
    <property type="entry name" value="Elongation factor Tu"/>
    <property type="match status" value="1"/>
</dbReference>
<dbReference type="InterPro" id="IPR000210">
    <property type="entry name" value="BTB/POZ_dom"/>
</dbReference>
<organism evidence="13 14">
    <name type="scientific">Striga asiatica</name>
    <name type="common">Asiatic witchweed</name>
    <name type="synonym">Buchnera asiatica</name>
    <dbReference type="NCBI Taxonomy" id="4170"/>
    <lineage>
        <taxon>Eukaryota</taxon>
        <taxon>Viridiplantae</taxon>
        <taxon>Streptophyta</taxon>
        <taxon>Embryophyta</taxon>
        <taxon>Tracheophyta</taxon>
        <taxon>Spermatophyta</taxon>
        <taxon>Magnoliopsida</taxon>
        <taxon>eudicotyledons</taxon>
        <taxon>Gunneridae</taxon>
        <taxon>Pentapetalae</taxon>
        <taxon>asterids</taxon>
        <taxon>lamiids</taxon>
        <taxon>Lamiales</taxon>
        <taxon>Orobanchaceae</taxon>
        <taxon>Buchnereae</taxon>
        <taxon>Striga</taxon>
    </lineage>
</organism>
<dbReference type="PANTHER" id="PTHR43721:SF22">
    <property type="entry name" value="ELONGATION FACTOR TU, MITOCHONDRIAL"/>
    <property type="match status" value="1"/>
</dbReference>
<sequence length="984" mass="109149">MASVAVRNPNAKRVLTLSPRICSPCCRGSAVSAPPSALESPIPSVQAPNPWWRSMATFTRTKPHVNVGTIGHVDHGKTTLTAAITKVLAEEGKAKAVAFDEIDKAPEEKKRGITIATAHVEYETAKRHYAHVDCPGHADYVKNMITGAAQMDGGILVVSAPDGPMPQTKEHILLARQVGVPSLVCFLNKVDAVDDPELLELVEMELRELLSFYKFPGDDIPIVRGSALSALEGSNEDIGKKAILKLMEAVDSYIPDPVRQLDKPFLMPVEDVFTIQIDFLNIVVTEYLFCRMVLRYGRGTVATGRVEQGIIKPGEEVEILGLSQTKLKTTVTGVEMFKKTLDFGQAGDNVGLLLRGLKRDEIQRGMVIAKTGTLKTYTKFEAEIYVLTKEEGGRHTAFFSNYRPQFYMRTADVTGKVELPENVKMVMPGDNVTAVFDLIYPVPLEAGQRFALREGGRTVGAGVVSKVIIINRDHVFFPSLQTYSLSLKAPTVAGTLEIEEPISSIFLSNGKTRDFLTFGSIKDLNSPGRNPRMFTHRRFPVVFRLSNYFPISPELPWMVGMGRVYQETVRASSSSASPSSPAVTTSTSVTETVNGSHEFKITGYSLSKGMGIGKYIASDTFMVGGYTWAIYFYPDGKSVEDNATYVSLFIALASEGTDVRALFELTLLDQSGRVRHKVHSHFARALESGPYTLKYRGSMGYKRFYKRSSLETSDYLKDDCLHVRCCVGVVRSHTEGPKIYSITVPPSDIGQHFGQLLESGKGTDVNFEVDGETISAHKLVLAARSPVFRAQLYGPMKDHNTQHIKIDDVEPPVFKYLKESCPNLLTELLEYVARIHEHSIIEKQGIDCVMDGSDANASHVKYIDPYKIGFNLAFCLASFSQLFFSYFKDLVGREVTVELKNDLAIRGTLHSVDQYLNIKLENTRVVDQDKYPHMIEGGQMFMKAPVTCRHIRNCFIRGSVVRYVQLPPEGVDVELLHDATRREA</sequence>
<dbReference type="SUPFAM" id="SSF54695">
    <property type="entry name" value="POZ domain"/>
    <property type="match status" value="1"/>
</dbReference>
<dbReference type="InterPro" id="IPR010920">
    <property type="entry name" value="LSM_dom_sf"/>
</dbReference>
<feature type="domain" description="Sm" evidence="12">
    <location>
        <begin position="882"/>
        <end position="970"/>
    </location>
</feature>
<dbReference type="GO" id="GO:0070125">
    <property type="term" value="P:mitochondrial translational elongation"/>
    <property type="evidence" value="ECO:0007669"/>
    <property type="project" value="TreeGrafter"/>
</dbReference>
<dbReference type="GO" id="GO:0005739">
    <property type="term" value="C:mitochondrion"/>
    <property type="evidence" value="ECO:0007669"/>
    <property type="project" value="TreeGrafter"/>
</dbReference>
<protein>
    <recommendedName>
        <fullName evidence="8">Elongation factor Tu</fullName>
    </recommendedName>
</protein>
<dbReference type="Pfam" id="PF00009">
    <property type="entry name" value="GTP_EFTU"/>
    <property type="match status" value="1"/>
</dbReference>
<evidence type="ECO:0000256" key="5">
    <source>
        <dbReference type="ARBA" id="ARBA00022768"/>
    </source>
</evidence>
<dbReference type="InterPro" id="IPR050055">
    <property type="entry name" value="EF-Tu_GTPase"/>
</dbReference>
<comment type="pathway">
    <text evidence="2">Protein modification; protein ubiquitination.</text>
</comment>
<dbReference type="InterPro" id="IPR005225">
    <property type="entry name" value="Small_GTP-bd"/>
</dbReference>
<dbReference type="Gene3D" id="3.40.50.300">
    <property type="entry name" value="P-loop containing nucleotide triphosphate hydrolases"/>
    <property type="match status" value="1"/>
</dbReference>
<evidence type="ECO:0000259" key="9">
    <source>
        <dbReference type="PROSITE" id="PS50097"/>
    </source>
</evidence>
<evidence type="ECO:0000259" key="11">
    <source>
        <dbReference type="PROSITE" id="PS51722"/>
    </source>
</evidence>
<dbReference type="FunFam" id="2.30.30.100:FF:000053">
    <property type="entry name" value="U6 snRNA-associated Sm-like protein LSm2"/>
    <property type="match status" value="1"/>
</dbReference>
<comment type="function">
    <text evidence="1">This protein promotes the GTP-dependent binding of aminoacyl-tRNA to the A-site of ribosomes during protein biosynthesis.</text>
</comment>
<keyword evidence="14" id="KW-1185">Reference proteome</keyword>
<dbReference type="Gene3D" id="3.30.710.10">
    <property type="entry name" value="Potassium Channel Kv1.1, Chain A"/>
    <property type="match status" value="1"/>
</dbReference>
<dbReference type="GO" id="GO:0003723">
    <property type="term" value="F:RNA binding"/>
    <property type="evidence" value="ECO:0007669"/>
    <property type="project" value="InterPro"/>
</dbReference>
<dbReference type="NCBIfam" id="NF009373">
    <property type="entry name" value="PRK12736.1"/>
    <property type="match status" value="1"/>
</dbReference>
<dbReference type="CDD" id="cd03697">
    <property type="entry name" value="EFTU_II"/>
    <property type="match status" value="1"/>
</dbReference>
<dbReference type="SMART" id="SM00651">
    <property type="entry name" value="Sm"/>
    <property type="match status" value="1"/>
</dbReference>
<dbReference type="InterPro" id="IPR002083">
    <property type="entry name" value="MATH/TRAF_dom"/>
</dbReference>
<dbReference type="InterPro" id="IPR008974">
    <property type="entry name" value="TRAF-like"/>
</dbReference>
<gene>
    <name evidence="13" type="ORF">STAS_00339</name>
</gene>
<dbReference type="SUPFAM" id="SSF50182">
    <property type="entry name" value="Sm-like ribonucleoproteins"/>
    <property type="match status" value="1"/>
</dbReference>
<dbReference type="GO" id="GO:0006397">
    <property type="term" value="P:mRNA processing"/>
    <property type="evidence" value="ECO:0007669"/>
    <property type="project" value="InterPro"/>
</dbReference>
<proteinExistence type="inferred from homology"/>
<evidence type="ECO:0000256" key="4">
    <source>
        <dbReference type="ARBA" id="ARBA00022741"/>
    </source>
</evidence>
<dbReference type="InterPro" id="IPR016654">
    <property type="entry name" value="U6_snRNA_Lsm2"/>
</dbReference>
<dbReference type="InterPro" id="IPR041709">
    <property type="entry name" value="EF-Tu_GTP-bd"/>
</dbReference>
<dbReference type="NCBIfam" id="NF000766">
    <property type="entry name" value="PRK00049.1"/>
    <property type="match status" value="1"/>
</dbReference>
<dbReference type="FunFam" id="2.40.30.10:FF:000001">
    <property type="entry name" value="Elongation factor Tu"/>
    <property type="match status" value="1"/>
</dbReference>
<dbReference type="Gene3D" id="2.40.30.10">
    <property type="entry name" value="Translation factors"/>
    <property type="match status" value="2"/>
</dbReference>
<evidence type="ECO:0000313" key="13">
    <source>
        <dbReference type="EMBL" id="GER24798.1"/>
    </source>
</evidence>
<dbReference type="InterPro" id="IPR004160">
    <property type="entry name" value="Transl_elong_EFTu/EF1A_C"/>
</dbReference>
<dbReference type="Pfam" id="PF03144">
    <property type="entry name" value="GTP_EFTU_D2"/>
    <property type="match status" value="1"/>
</dbReference>
<keyword evidence="5 13" id="KW-0251">Elongation factor</keyword>
<dbReference type="PROSITE" id="PS00301">
    <property type="entry name" value="G_TR_1"/>
    <property type="match status" value="1"/>
</dbReference>
<dbReference type="PROSITE" id="PS50097">
    <property type="entry name" value="BTB"/>
    <property type="match status" value="1"/>
</dbReference>
<evidence type="ECO:0000256" key="1">
    <source>
        <dbReference type="ARBA" id="ARBA00003982"/>
    </source>
</evidence>
<dbReference type="CDD" id="cd03707">
    <property type="entry name" value="EFTU_III"/>
    <property type="match status" value="1"/>
</dbReference>
<dbReference type="SMART" id="SM00225">
    <property type="entry name" value="BTB"/>
    <property type="match status" value="1"/>
</dbReference>
<dbReference type="InterPro" id="IPR009000">
    <property type="entry name" value="Transl_B-barrel_sf"/>
</dbReference>
<dbReference type="InterPro" id="IPR047575">
    <property type="entry name" value="Sm"/>
</dbReference>
<dbReference type="Gene3D" id="2.60.210.10">
    <property type="entry name" value="Apoptosis, Tumor Necrosis Factor Receptor Associated Protein 2, Chain A"/>
    <property type="match status" value="1"/>
</dbReference>
<dbReference type="SUPFAM" id="SSF52540">
    <property type="entry name" value="P-loop containing nucleoside triphosphate hydrolases"/>
    <property type="match status" value="1"/>
</dbReference>
<evidence type="ECO:0000313" key="14">
    <source>
        <dbReference type="Proteomes" id="UP000325081"/>
    </source>
</evidence>
<dbReference type="InterPro" id="IPR001163">
    <property type="entry name" value="Sm_dom_euk/arc"/>
</dbReference>
<dbReference type="AlphaFoldDB" id="A0A5A7NWW2"/>
<dbReference type="PROSITE" id="PS50144">
    <property type="entry name" value="MATH"/>
    <property type="match status" value="1"/>
</dbReference>
<dbReference type="Gene3D" id="2.30.30.100">
    <property type="match status" value="1"/>
</dbReference>
<dbReference type="InterPro" id="IPR004161">
    <property type="entry name" value="EFTu-like_2"/>
</dbReference>
<keyword evidence="7" id="KW-0342">GTP-binding</keyword>
<evidence type="ECO:0000259" key="12">
    <source>
        <dbReference type="PROSITE" id="PS52002"/>
    </source>
</evidence>
<dbReference type="InterPro" id="IPR031157">
    <property type="entry name" value="G_TR_CS"/>
</dbReference>
<evidence type="ECO:0000259" key="10">
    <source>
        <dbReference type="PROSITE" id="PS50144"/>
    </source>
</evidence>
<dbReference type="GO" id="GO:0003924">
    <property type="term" value="F:GTPase activity"/>
    <property type="evidence" value="ECO:0007669"/>
    <property type="project" value="InterPro"/>
</dbReference>
<dbReference type="InterPro" id="IPR027417">
    <property type="entry name" value="P-loop_NTPase"/>
</dbReference>
<feature type="domain" description="BTB" evidence="9">
    <location>
        <begin position="763"/>
        <end position="832"/>
    </location>
</feature>
<dbReference type="PROSITE" id="PS52002">
    <property type="entry name" value="SM"/>
    <property type="match status" value="1"/>
</dbReference>
<dbReference type="Pfam" id="PF03143">
    <property type="entry name" value="GTP_EFTU_D3"/>
    <property type="match status" value="1"/>
</dbReference>
<dbReference type="Pfam" id="PF00651">
    <property type="entry name" value="BTB"/>
    <property type="match status" value="1"/>
</dbReference>
<evidence type="ECO:0000256" key="3">
    <source>
        <dbReference type="ARBA" id="ARBA00007249"/>
    </source>
</evidence>
<keyword evidence="6" id="KW-0648">Protein biosynthesis</keyword>
<dbReference type="NCBIfam" id="NF009372">
    <property type="entry name" value="PRK12735.1"/>
    <property type="match status" value="1"/>
</dbReference>
<evidence type="ECO:0000256" key="2">
    <source>
        <dbReference type="ARBA" id="ARBA00004906"/>
    </source>
</evidence>
<name>A0A5A7NWW2_STRAF</name>
<accession>A0A5A7NWW2</accession>
<dbReference type="HAMAP" id="MF_00118_B">
    <property type="entry name" value="EF_Tu_B"/>
    <property type="match status" value="1"/>
</dbReference>
<dbReference type="InterPro" id="IPR004541">
    <property type="entry name" value="Transl_elong_EFTu/EF1A_bac/org"/>
</dbReference>
<dbReference type="InterPro" id="IPR009001">
    <property type="entry name" value="Transl_elong_EF1A/Init_IF2_C"/>
</dbReference>
<dbReference type="CDD" id="cd01725">
    <property type="entry name" value="LSm2"/>
    <property type="match status" value="1"/>
</dbReference>